<dbReference type="HOGENOM" id="CLU_1683467_0_0_9"/>
<evidence type="ECO:0000313" key="2">
    <source>
        <dbReference type="Proteomes" id="UP000032250"/>
    </source>
</evidence>
<proteinExistence type="predicted"/>
<dbReference type="Proteomes" id="UP000032250">
    <property type="component" value="Unassembled WGS sequence"/>
</dbReference>
<sequence>MKKNFFITIIVLLVLVLFWTKPMEKLIPLDPPNINIEYNQNKIEVAKGDYTWTNKPGNSNLADSPINLAKKLKASSVERGEQIKFTFNTLLRQPSKTSVDLIIYNKDNPSDIKLKEQVINVDSFNAPKKRGEYIFLIFSLWDEGHSINYVFKINVI</sequence>
<dbReference type="RefSeq" id="WP_043031520.1">
    <property type="nucleotide sequence ID" value="NZ_JXSU01000007.1"/>
</dbReference>
<dbReference type="OrthoDB" id="1937684at2"/>
<gene>
    <name evidence="1" type="ORF">N495_03760</name>
</gene>
<dbReference type="PATRIC" id="fig|1379739.3.peg.1068"/>
<name>A0A0D1AHU0_CLOBO</name>
<comment type="caution">
    <text evidence="1">The sequence shown here is derived from an EMBL/GenBank/DDBJ whole genome shotgun (WGS) entry which is preliminary data.</text>
</comment>
<evidence type="ECO:0000313" key="1">
    <source>
        <dbReference type="EMBL" id="KIS22734.1"/>
    </source>
</evidence>
<organism evidence="1 2">
    <name type="scientific">Clostridium botulinum B2 450</name>
    <dbReference type="NCBI Taxonomy" id="1379739"/>
    <lineage>
        <taxon>Bacteria</taxon>
        <taxon>Bacillati</taxon>
        <taxon>Bacillota</taxon>
        <taxon>Clostridia</taxon>
        <taxon>Eubacteriales</taxon>
        <taxon>Clostridiaceae</taxon>
        <taxon>Clostridium</taxon>
    </lineage>
</organism>
<reference evidence="1 2" key="1">
    <citation type="submission" date="2014-06" db="EMBL/GenBank/DDBJ databases">
        <title>Genome characterization of distinct group I Clostridium botulinum lineages.</title>
        <authorList>
            <person name="Giordani F."/>
            <person name="Anselmo A."/>
            <person name="Fillo S."/>
            <person name="Palozzi A.M."/>
            <person name="Fortunato A."/>
            <person name="Gentile B."/>
            <person name="Ciammaruconi A."/>
            <person name="Anniballi F."/>
            <person name="De Medici D."/>
            <person name="Lista F."/>
        </authorList>
    </citation>
    <scope>NUCLEOTIDE SEQUENCE [LARGE SCALE GENOMIC DNA]</scope>
    <source>
        <strain evidence="1 2">B2 450</strain>
    </source>
</reference>
<accession>A0A0D1AHU0</accession>
<dbReference type="AlphaFoldDB" id="A0A0D1AHU0"/>
<dbReference type="EMBL" id="JXSU01000007">
    <property type="protein sequence ID" value="KIS22734.1"/>
    <property type="molecule type" value="Genomic_DNA"/>
</dbReference>
<protein>
    <submittedName>
        <fullName evidence="1">Uncharacterized protein</fullName>
    </submittedName>
</protein>